<dbReference type="STRING" id="537011.PREVCOP_06545"/>
<dbReference type="OrthoDB" id="9809039at2"/>
<gene>
    <name evidence="1" type="ORF">PREVCOP_06545</name>
</gene>
<reference evidence="1" key="1">
    <citation type="submission" date="2009-11" db="EMBL/GenBank/DDBJ databases">
        <authorList>
            <person name="Weinstock G."/>
            <person name="Sodergren E."/>
            <person name="Clifton S."/>
            <person name="Fulton L."/>
            <person name="Fulton B."/>
            <person name="Courtney L."/>
            <person name="Fronick C."/>
            <person name="Harrison M."/>
            <person name="Strong C."/>
            <person name="Farmer C."/>
            <person name="Delahaunty K."/>
            <person name="Markovic C."/>
            <person name="Hall O."/>
            <person name="Minx P."/>
            <person name="Tomlinson C."/>
            <person name="Mitreva M."/>
            <person name="Nelson J."/>
            <person name="Hou S."/>
            <person name="Wollam A."/>
            <person name="Pepin K.H."/>
            <person name="Johnson M."/>
            <person name="Bhonagiri V."/>
            <person name="Nash W.E."/>
            <person name="Warren W."/>
            <person name="Chinwalla A."/>
            <person name="Mardis E.R."/>
            <person name="Wilson R.K."/>
        </authorList>
    </citation>
    <scope>NUCLEOTIDE SEQUENCE [LARGE SCALE GENOMIC DNA]</scope>
    <source>
        <strain evidence="1">DSM 18205</strain>
    </source>
</reference>
<evidence type="ECO:0000313" key="2">
    <source>
        <dbReference type="Proteomes" id="UP000004477"/>
    </source>
</evidence>
<dbReference type="PANTHER" id="PTHR16155">
    <property type="entry name" value="DED DOMAIN-CONTAINING PROTEIN"/>
    <property type="match status" value="1"/>
</dbReference>
<comment type="caution">
    <text evidence="1">The sequence shown here is derived from an EMBL/GenBank/DDBJ whole genome shotgun (WGS) entry which is preliminary data.</text>
</comment>
<organism evidence="1 2">
    <name type="scientific">Segatella copri DSM 18205</name>
    <dbReference type="NCBI Taxonomy" id="537011"/>
    <lineage>
        <taxon>Bacteria</taxon>
        <taxon>Pseudomonadati</taxon>
        <taxon>Bacteroidota</taxon>
        <taxon>Bacteroidia</taxon>
        <taxon>Bacteroidales</taxon>
        <taxon>Prevotellaceae</taxon>
        <taxon>Segatella</taxon>
    </lineage>
</organism>
<dbReference type="PANTHER" id="PTHR16155:SF19">
    <property type="entry name" value="DED DOMAIN-CONTAINING PROTEIN"/>
    <property type="match status" value="1"/>
</dbReference>
<name>D1PH25_9BACT</name>
<dbReference type="Gene3D" id="1.25.40.10">
    <property type="entry name" value="Tetratricopeptide repeat domain"/>
    <property type="match status" value="1"/>
</dbReference>
<proteinExistence type="predicted"/>
<dbReference type="GeneID" id="69847819"/>
<sequence>MENIQEQLKEQYNMSIEFYNKGDYEHYFFHTRKSIELIGKFLIYDTMKIKGEEEMASKIIAGDSSFDLDFRNKVCNLVQIPQPREPEGSFFITLAKSTMYYAFPTLFDPGQFPKSKRIKVKIDTCLDYMIEYYNTSSEVVMHTADSSLDEKTQADSCATFFVKAFNDLKTQVSEEAAVFFASLDMPIKNEIKPDINIEKAIHVSNDFSILDNITHNLEQSTDDYYVALLPETLQDNYGQTLKAGRLQDVFRLDWHFIVDLNKKTSDGLYEQAPSFKKSSIRIITDNISEVTGASNLTNWLFAKGRVDLGGLDDRTTLKNTPKLFSKTFAKLVKTGLTKDYIIFDFSNNAFGLTEKLFLKLEDVFEDWDAVANRCKIISFTSNLAYKEKLEEWAEYSGVQVFFVEATFADFLVHVSEIKPQKEINATKLLLRGKSLDISEAKERYHAAGIDFYCPTKDNSEKSQWDFYSGAEITWEELEQQCDVQRDLYRIVRSKVTDLIRTIRKTSIFTLRHRPGSGATTLAKRLGYDITKDDESGLLSCTVVDIKNCSNLRITDQYLCQLSEKTENTPILAMVESKHIGREKFDYLVKRMSDAGKKVVFFYIEPFTGSYHTPKDNVVLLESSLKANELLRFEDKYKQLGLNESLLENQKRQHNNLEVVDFPLMLRDNKTSQNLGSYVQEWMGVLPDNLVKFCAFVGFVFKYSDLGVNQTLLKSIWKIEGKFSIMSYPPEVVNAIKKILIEETVEGSNTGIWRPRYNRFSTFILGAYKSNWEAGLSEIAKEFISLCQAAGELGSDDKDMLYSVFVIRKNADYRALEDKAANIRNKFSLLVKDLNDIERAESLFHSLVEAFPEDAVFRGHFARFLYEKANMSKFITVDDRLFIDAQDQLHQAFDINPDDTDLYHMQGMLLRRRINALTKMFHRDLQTKEFEEIDVRGIRDCLEDWVQQAYEAFEKSIQLSPASPYGYAAESQLFKEAIEFGQKLLQATDYTFCETDYVFSDYTEKLGVVLDMFEQICYAFKNDGLTQILNSYYIYESVRAYHENLVGRSKESIDKYRKMYNNASEEKKLFYGNLLLKSIVYSKTSTKNTRKAYRNLTRQERKEIEGILEFQKNKGDVKSFETMFMLKLYGNEEYSLDEAIDLLKEWESQYDENSQLGWGYLNACFYLAVCYCAKSIKRAVPNLELTSLASTYFRKSEDFAKRFDKGTVLPQCYLGERDDIHCIIDKNMKDTDADTVTGVIHHIHNNKGILKMLCGVEVTFNAKGFEILHDEGQTLRGVLGFSYSGPGLYDFRPENVVNSSEIYDEQDETETTFEELEKSYVPTEVLIEEEPTAEEIETKEATVLQPRVVGTIDLSKFKEKTIDKDGKKNLHGFINDRRDRISTRTLTYIVDRNNGFAPDCNPSQYDYRDNEEVVFDIFETINPKTNLPFGFAINIRPACEE</sequence>
<evidence type="ECO:0000313" key="1">
    <source>
        <dbReference type="EMBL" id="EFB33979.1"/>
    </source>
</evidence>
<dbReference type="InterPro" id="IPR011990">
    <property type="entry name" value="TPR-like_helical_dom_sf"/>
</dbReference>
<dbReference type="SUPFAM" id="SSF48452">
    <property type="entry name" value="TPR-like"/>
    <property type="match status" value="1"/>
</dbReference>
<dbReference type="EMBL" id="ACBX02000049">
    <property type="protein sequence ID" value="EFB33979.1"/>
    <property type="molecule type" value="Genomic_DNA"/>
</dbReference>
<dbReference type="HOGENOM" id="CLU_251890_0_0_10"/>
<dbReference type="PaxDb" id="537011-PREVCOP_06545"/>
<keyword evidence="2" id="KW-1185">Reference proteome</keyword>
<accession>D1PH25</accession>
<dbReference type="GO" id="GO:0005737">
    <property type="term" value="C:cytoplasm"/>
    <property type="evidence" value="ECO:0007669"/>
    <property type="project" value="TreeGrafter"/>
</dbReference>
<dbReference type="Proteomes" id="UP000004477">
    <property type="component" value="Unassembled WGS sequence"/>
</dbReference>
<dbReference type="RefSeq" id="WP_006849212.1">
    <property type="nucleotide sequence ID" value="NZ_CP085932.1"/>
</dbReference>
<protein>
    <submittedName>
        <fullName evidence="1">Uncharacterized protein</fullName>
    </submittedName>
</protein>